<dbReference type="EMBL" id="CM044702">
    <property type="protein sequence ID" value="KAI5678243.1"/>
    <property type="molecule type" value="Genomic_DNA"/>
</dbReference>
<comment type="caution">
    <text evidence="1">The sequence shown here is derived from an EMBL/GenBank/DDBJ whole genome shotgun (WGS) entry which is preliminary data.</text>
</comment>
<evidence type="ECO:0000313" key="2">
    <source>
        <dbReference type="Proteomes" id="UP001060085"/>
    </source>
</evidence>
<dbReference type="Proteomes" id="UP001060085">
    <property type="component" value="Linkage Group LG02"/>
</dbReference>
<name>A0ACC0C0A3_CATRO</name>
<keyword evidence="2" id="KW-1185">Reference proteome</keyword>
<reference evidence="2" key="1">
    <citation type="journal article" date="2023" name="Nat. Plants">
        <title>Single-cell RNA sequencing provides a high-resolution roadmap for understanding the multicellular compartmentation of specialized metabolism.</title>
        <authorList>
            <person name="Sun S."/>
            <person name="Shen X."/>
            <person name="Li Y."/>
            <person name="Li Y."/>
            <person name="Wang S."/>
            <person name="Li R."/>
            <person name="Zhang H."/>
            <person name="Shen G."/>
            <person name="Guo B."/>
            <person name="Wei J."/>
            <person name="Xu J."/>
            <person name="St-Pierre B."/>
            <person name="Chen S."/>
            <person name="Sun C."/>
        </authorList>
    </citation>
    <scope>NUCLEOTIDE SEQUENCE [LARGE SCALE GENOMIC DNA]</scope>
</reference>
<sequence>MLKSKSSISLQLFKTIFSRWRPNPNSIGTISSSCNKQLEESVPKETVDCVVIGAGVVGLAIARELSLKHSREVLIIESAPTFGTGTSSRNSEVIHAGIYYPPKSLRAVFCVRGRKLLYNYCIEREIPHKQIGKLIVATRSSEIPKLNALMACAIDNGVDGLTLMEGYEAMKLEPELQCIKALFSPVSGIVDIHSLMLSLIGEAESRGTTLSYNTSVIGGHREGNRIHLHVSDSKGLKNWNGSAPLHPELVLIPRLVVNSAGLSAPALARRFGLDTRVIPNAYYARGCYFTLLNTKVPPFQHLIYPIPEDGGLGVHVTLDLNGQVKFGPDVEWIDGQDDISSFLNMFDYSVNGGRANQFYPAIRKYYPNLKDGSLEPGYSGIRPKLSGPKQAPADFVIQGEDIHGVAGLINLFGIESPGLTSSLAIAEHVAHRLSR</sequence>
<organism evidence="1 2">
    <name type="scientific">Catharanthus roseus</name>
    <name type="common">Madagascar periwinkle</name>
    <name type="synonym">Vinca rosea</name>
    <dbReference type="NCBI Taxonomy" id="4058"/>
    <lineage>
        <taxon>Eukaryota</taxon>
        <taxon>Viridiplantae</taxon>
        <taxon>Streptophyta</taxon>
        <taxon>Embryophyta</taxon>
        <taxon>Tracheophyta</taxon>
        <taxon>Spermatophyta</taxon>
        <taxon>Magnoliopsida</taxon>
        <taxon>eudicotyledons</taxon>
        <taxon>Gunneridae</taxon>
        <taxon>Pentapetalae</taxon>
        <taxon>asterids</taxon>
        <taxon>lamiids</taxon>
        <taxon>Gentianales</taxon>
        <taxon>Apocynaceae</taxon>
        <taxon>Rauvolfioideae</taxon>
        <taxon>Vinceae</taxon>
        <taxon>Catharanthinae</taxon>
        <taxon>Catharanthus</taxon>
    </lineage>
</organism>
<gene>
    <name evidence="1" type="ORF">M9H77_09193</name>
</gene>
<evidence type="ECO:0000313" key="1">
    <source>
        <dbReference type="EMBL" id="KAI5678243.1"/>
    </source>
</evidence>
<proteinExistence type="predicted"/>
<accession>A0ACC0C0A3</accession>
<protein>
    <submittedName>
        <fullName evidence="1">Uncharacterized protein</fullName>
    </submittedName>
</protein>